<proteinExistence type="predicted"/>
<protein>
    <submittedName>
        <fullName evidence="1">Uncharacterized protein</fullName>
    </submittedName>
</protein>
<reference evidence="2" key="1">
    <citation type="journal article" date="2020" name="MBio">
        <title>Horizontal gene transfer to a defensive symbiont with a reduced genome amongst a multipartite beetle microbiome.</title>
        <authorList>
            <person name="Waterworth S.C."/>
            <person name="Florez L.V."/>
            <person name="Rees E.R."/>
            <person name="Hertweck C."/>
            <person name="Kaltenpoth M."/>
            <person name="Kwan J.C."/>
        </authorList>
    </citation>
    <scope>NUCLEOTIDE SEQUENCE [LARGE SCALE GENOMIC DNA]</scope>
</reference>
<organism evidence="1 2">
    <name type="scientific">Acinetobacter bereziniae</name>
    <name type="common">Acinetobacter genomosp. 10</name>
    <dbReference type="NCBI Taxonomy" id="106648"/>
    <lineage>
        <taxon>Bacteria</taxon>
        <taxon>Pseudomonadati</taxon>
        <taxon>Pseudomonadota</taxon>
        <taxon>Gammaproteobacteria</taxon>
        <taxon>Moraxellales</taxon>
        <taxon>Moraxellaceae</taxon>
        <taxon>Acinetobacter</taxon>
    </lineage>
</organism>
<dbReference type="Proteomes" id="UP000490535">
    <property type="component" value="Unassembled WGS sequence"/>
</dbReference>
<comment type="caution">
    <text evidence="1">The sequence shown here is derived from an EMBL/GenBank/DDBJ whole genome shotgun (WGS) entry which is preliminary data.</text>
</comment>
<dbReference type="AlphaFoldDB" id="A0A833P9V3"/>
<evidence type="ECO:0000313" key="2">
    <source>
        <dbReference type="Proteomes" id="UP000490535"/>
    </source>
</evidence>
<evidence type="ECO:0000313" key="1">
    <source>
        <dbReference type="EMBL" id="KAF1010259.1"/>
    </source>
</evidence>
<accession>A0A833P9V3</accession>
<dbReference type="EMBL" id="WNDP01000327">
    <property type="protein sequence ID" value="KAF1010259.1"/>
    <property type="molecule type" value="Genomic_DNA"/>
</dbReference>
<name>A0A833P9V3_ACIBZ</name>
<sequence length="70" mass="8125">MGNCQIWFELVHLNTSLINDVPAIYEELSSDLIQKLTFVSDRNYYQINYYNLSQNEAIEIANSIIANPKK</sequence>
<gene>
    <name evidence="1" type="ORF">GAK29_05079</name>
</gene>